<evidence type="ECO:0000259" key="12">
    <source>
        <dbReference type="PROSITE" id="PS50846"/>
    </source>
</evidence>
<dbReference type="Pfam" id="PF00403">
    <property type="entry name" value="HMA"/>
    <property type="match status" value="1"/>
</dbReference>
<dbReference type="InterPro" id="IPR036163">
    <property type="entry name" value="HMA_dom_sf"/>
</dbReference>
<dbReference type="PRINTS" id="PR00943">
    <property type="entry name" value="CUATPASE"/>
</dbReference>
<keyword evidence="9 10" id="KW-0472">Membrane</keyword>
<dbReference type="GO" id="GO:0055070">
    <property type="term" value="P:copper ion homeostasis"/>
    <property type="evidence" value="ECO:0007669"/>
    <property type="project" value="TreeGrafter"/>
</dbReference>
<proteinExistence type="inferred from homology"/>
<dbReference type="InterPro" id="IPR023214">
    <property type="entry name" value="HAD_sf"/>
</dbReference>
<evidence type="ECO:0000256" key="1">
    <source>
        <dbReference type="ARBA" id="ARBA00004127"/>
    </source>
</evidence>
<dbReference type="GO" id="GO:0005524">
    <property type="term" value="F:ATP binding"/>
    <property type="evidence" value="ECO:0007669"/>
    <property type="project" value="UniProtKB-UniRule"/>
</dbReference>
<evidence type="ECO:0000313" key="13">
    <source>
        <dbReference type="EMBL" id="RZD15440.1"/>
    </source>
</evidence>
<dbReference type="PANTHER" id="PTHR43520:SF8">
    <property type="entry name" value="P-TYPE CU(+) TRANSPORTER"/>
    <property type="match status" value="1"/>
</dbReference>
<evidence type="ECO:0000256" key="10">
    <source>
        <dbReference type="RuleBase" id="RU362081"/>
    </source>
</evidence>
<dbReference type="GO" id="GO:0005507">
    <property type="term" value="F:copper ion binding"/>
    <property type="evidence" value="ECO:0007669"/>
    <property type="project" value="TreeGrafter"/>
</dbReference>
<dbReference type="InterPro" id="IPR059000">
    <property type="entry name" value="ATPase_P-type_domA"/>
</dbReference>
<feature type="transmembrane region" description="Helical" evidence="10">
    <location>
        <begin position="797"/>
        <end position="816"/>
    </location>
</feature>
<dbReference type="SUPFAM" id="SSF81653">
    <property type="entry name" value="Calcium ATPase, transduction domain A"/>
    <property type="match status" value="1"/>
</dbReference>
<evidence type="ECO:0000256" key="4">
    <source>
        <dbReference type="ARBA" id="ARBA00022723"/>
    </source>
</evidence>
<dbReference type="SUPFAM" id="SSF81665">
    <property type="entry name" value="Calcium ATPase, transmembrane domain M"/>
    <property type="match status" value="1"/>
</dbReference>
<feature type="transmembrane region" description="Helical" evidence="10">
    <location>
        <begin position="295"/>
        <end position="313"/>
    </location>
</feature>
<dbReference type="Gene3D" id="2.70.150.10">
    <property type="entry name" value="Calcium-transporting ATPase, cytoplasmic transduction domain A"/>
    <property type="match status" value="1"/>
</dbReference>
<reference evidence="13 14" key="1">
    <citation type="submission" date="2019-01" db="EMBL/GenBank/DDBJ databases">
        <title>Insights into ecological role of a new deltaproteobacterial order Candidatus Sinidesulfobacterales (Sva0485) by metagenomics and metatranscriptomics.</title>
        <authorList>
            <person name="Tan S."/>
            <person name="Liu J."/>
            <person name="Fang Y."/>
            <person name="Hedlund B.P."/>
            <person name="Lian Z.H."/>
            <person name="Huang L.Y."/>
            <person name="Li J.T."/>
            <person name="Huang L.N."/>
            <person name="Li W.J."/>
            <person name="Jiang H.C."/>
            <person name="Dong H.L."/>
            <person name="Shu W.S."/>
        </authorList>
    </citation>
    <scope>NUCLEOTIDE SEQUENCE [LARGE SCALE GENOMIC DNA]</scope>
    <source>
        <strain evidence="13">AP3</strain>
    </source>
</reference>
<gene>
    <name evidence="13" type="ORF">EVJ47_03985</name>
</gene>
<evidence type="ECO:0000256" key="7">
    <source>
        <dbReference type="ARBA" id="ARBA00022967"/>
    </source>
</evidence>
<feature type="transmembrane region" description="Helical" evidence="10">
    <location>
        <begin position="822"/>
        <end position="841"/>
    </location>
</feature>
<keyword evidence="4 10" id="KW-0479">Metal-binding</keyword>
<feature type="region of interest" description="Disordered" evidence="11">
    <location>
        <begin position="82"/>
        <end position="101"/>
    </location>
</feature>
<feature type="domain" description="HMA" evidence="12">
    <location>
        <begin position="113"/>
        <end position="179"/>
    </location>
</feature>
<comment type="subcellular location">
    <subcellularLocation>
        <location evidence="10">Cell membrane</location>
    </subcellularLocation>
    <subcellularLocation>
        <location evidence="1">Endomembrane system</location>
        <topology evidence="1">Multi-pass membrane protein</topology>
    </subcellularLocation>
</comment>
<evidence type="ECO:0000256" key="11">
    <source>
        <dbReference type="SAM" id="MobiDB-lite"/>
    </source>
</evidence>
<keyword evidence="7" id="KW-1278">Translocase</keyword>
<feature type="transmembrane region" description="Helical" evidence="10">
    <location>
        <begin position="228"/>
        <end position="249"/>
    </location>
</feature>
<dbReference type="CDD" id="cd00371">
    <property type="entry name" value="HMA"/>
    <property type="match status" value="1"/>
</dbReference>
<feature type="transmembrane region" description="Helical" evidence="10">
    <location>
        <begin position="195"/>
        <end position="216"/>
    </location>
</feature>
<dbReference type="SUPFAM" id="SSF55008">
    <property type="entry name" value="HMA, heavy metal-associated domain"/>
    <property type="match status" value="1"/>
</dbReference>
<protein>
    <submittedName>
        <fullName evidence="13">Heavy metal translocating P-type ATPase</fullName>
    </submittedName>
</protein>
<dbReference type="Gene3D" id="3.40.1110.10">
    <property type="entry name" value="Calcium-transporting ATPase, cytoplasmic domain N"/>
    <property type="match status" value="1"/>
</dbReference>
<keyword evidence="8 10" id="KW-1133">Transmembrane helix</keyword>
<dbReference type="GO" id="GO:0005886">
    <property type="term" value="C:plasma membrane"/>
    <property type="evidence" value="ECO:0007669"/>
    <property type="project" value="UniProtKB-SubCell"/>
</dbReference>
<dbReference type="SUPFAM" id="SSF56784">
    <property type="entry name" value="HAD-like"/>
    <property type="match status" value="1"/>
</dbReference>
<dbReference type="Pfam" id="PF00122">
    <property type="entry name" value="E1-E2_ATPase"/>
    <property type="match status" value="1"/>
</dbReference>
<feature type="transmembrane region" description="Helical" evidence="10">
    <location>
        <begin position="481"/>
        <end position="501"/>
    </location>
</feature>
<dbReference type="NCBIfam" id="TIGR01494">
    <property type="entry name" value="ATPase_P-type"/>
    <property type="match status" value="2"/>
</dbReference>
<keyword evidence="5 10" id="KW-0547">Nucleotide-binding</keyword>
<organism evidence="13 14">
    <name type="scientific">Candidatus Acidulodesulfobacterium ferriphilum</name>
    <dbReference type="NCBI Taxonomy" id="2597223"/>
    <lineage>
        <taxon>Bacteria</taxon>
        <taxon>Deltaproteobacteria</taxon>
        <taxon>Candidatus Acidulodesulfobacterales</taxon>
        <taxon>Candidatus Acidulodesulfobacterium</taxon>
    </lineage>
</organism>
<dbReference type="GO" id="GO:0043682">
    <property type="term" value="F:P-type divalent copper transporter activity"/>
    <property type="evidence" value="ECO:0007669"/>
    <property type="project" value="TreeGrafter"/>
</dbReference>
<evidence type="ECO:0000256" key="8">
    <source>
        <dbReference type="ARBA" id="ARBA00022989"/>
    </source>
</evidence>
<dbReference type="InterPro" id="IPR008250">
    <property type="entry name" value="ATPase_P-typ_transduc_dom_A_sf"/>
</dbReference>
<dbReference type="InterPro" id="IPR036412">
    <property type="entry name" value="HAD-like_sf"/>
</dbReference>
<evidence type="ECO:0000256" key="6">
    <source>
        <dbReference type="ARBA" id="ARBA00022840"/>
    </source>
</evidence>
<dbReference type="AlphaFoldDB" id="A0A519BDU6"/>
<dbReference type="GO" id="GO:0012505">
    <property type="term" value="C:endomembrane system"/>
    <property type="evidence" value="ECO:0007669"/>
    <property type="project" value="UniProtKB-SubCell"/>
</dbReference>
<keyword evidence="3 10" id="KW-0812">Transmembrane</keyword>
<dbReference type="PROSITE" id="PS00154">
    <property type="entry name" value="ATPASE_E1_E2"/>
    <property type="match status" value="1"/>
</dbReference>
<evidence type="ECO:0000313" key="14">
    <source>
        <dbReference type="Proteomes" id="UP000320813"/>
    </source>
</evidence>
<evidence type="ECO:0000256" key="3">
    <source>
        <dbReference type="ARBA" id="ARBA00022692"/>
    </source>
</evidence>
<dbReference type="InterPro" id="IPR023298">
    <property type="entry name" value="ATPase_P-typ_TM_dom_sf"/>
</dbReference>
<dbReference type="Gene3D" id="3.40.50.1000">
    <property type="entry name" value="HAD superfamily/HAD-like"/>
    <property type="match status" value="1"/>
</dbReference>
<comment type="caution">
    <text evidence="13">The sequence shown here is derived from an EMBL/GenBank/DDBJ whole genome shotgun (WGS) entry which is preliminary data.</text>
</comment>
<dbReference type="EMBL" id="SGBD01000001">
    <property type="protein sequence ID" value="RZD15440.1"/>
    <property type="molecule type" value="Genomic_DNA"/>
</dbReference>
<dbReference type="Proteomes" id="UP000320813">
    <property type="component" value="Unassembled WGS sequence"/>
</dbReference>
<comment type="similarity">
    <text evidence="2 10">Belongs to the cation transport ATPase (P-type) (TC 3.A.3) family. Type IB subfamily.</text>
</comment>
<keyword evidence="6 10" id="KW-0067">ATP-binding</keyword>
<dbReference type="InterPro" id="IPR023299">
    <property type="entry name" value="ATPase_P-typ_cyto_dom_N"/>
</dbReference>
<dbReference type="PRINTS" id="PR00119">
    <property type="entry name" value="CATATPASE"/>
</dbReference>
<dbReference type="Pfam" id="PF00702">
    <property type="entry name" value="Hydrolase"/>
    <property type="match status" value="1"/>
</dbReference>
<evidence type="ECO:0000256" key="9">
    <source>
        <dbReference type="ARBA" id="ARBA00023136"/>
    </source>
</evidence>
<accession>A0A519BDU6</accession>
<name>A0A519BDU6_9DELT</name>
<dbReference type="InterPro" id="IPR027256">
    <property type="entry name" value="P-typ_ATPase_IB"/>
</dbReference>
<dbReference type="NCBIfam" id="TIGR01525">
    <property type="entry name" value="ATPase-IB_hvy"/>
    <property type="match status" value="1"/>
</dbReference>
<feature type="transmembrane region" description="Helical" evidence="10">
    <location>
        <begin position="269"/>
        <end position="289"/>
    </location>
</feature>
<evidence type="ECO:0000256" key="2">
    <source>
        <dbReference type="ARBA" id="ARBA00006024"/>
    </source>
</evidence>
<keyword evidence="10" id="KW-1003">Cell membrane</keyword>
<dbReference type="InterPro" id="IPR001757">
    <property type="entry name" value="P_typ_ATPase"/>
</dbReference>
<dbReference type="InterPro" id="IPR018303">
    <property type="entry name" value="ATPase_P-typ_P_site"/>
</dbReference>
<dbReference type="InterPro" id="IPR006121">
    <property type="entry name" value="HMA_dom"/>
</dbReference>
<sequence>MFDFINKIKDKAKPSHCDFCGAKIVKRPVTAEVKTPPYMLNFCCYGCKIGYLTLGKSESSISNLIINDLALPGQMPVFQKERERQTQIRRGQPAGSAEPTTAYTVTRGKNDERQISFGIKGITCSSCIPVIEKALELQDNIESAKINPVTHSVTLNTGQGGADLKAVKNILKKLGYGVSEYDNSYDNLKEESYSLLARFAFGVFMSMNIMVFSLLLYSDYFLRLKNEIINYSHIILWTFTTAIVLVVGYPIFKSAYKKLIALAYNSDTLISMGVLSAYIYSSFITFGLYKKSSGVFFDTAAMILILITFGKFLEASAKKSSVSGLHNLINLRPDFATILIDGEEKEVDIGNIKKDDIVFVKQGGLVPADGILISEYAVIDESMYNGETLPVNKKNNENLISGSINKGKDIKIKASTGAYGSYLFKIIRFAERAYNLKTEPLRYVDNIAKIFVPAIIAVAVLTFAIYYFLTKNFDASLVRFISVLVVACPCAFGLAAPLVITNGISRAQKDKILVNGAETLELFTNADTFIFDKTGTLTEGLPEIKEIVPLNSTKGKITGLIQVASLIERNIDDRIAEAFKRKAENAEKIDADDISGIKFKIGYGVSAKYLNDEVLLGNPEFLEENGISLNAEIKKRALGFEKEGAAVVYLSIGGEPKCFFVITDKIKSSSGDAIKNILKLKKRVIMLSGDSEEAVNFIASQVGIPKENAHFRMKPEDKLEFIQNLKKKDGGGIAAFVGDGLNDMPAMEEADISILSPSHYNVPFTRPNVVLLNGDLRSIVLLLKLSSVTRRIIKENLLFSFIYNSAAIPLAVLGILNPLSAAISMMVSSIFITFNSLKIKLRRVEPSAAKRTDADTESGIAVYGNALIK</sequence>
<evidence type="ECO:0000256" key="5">
    <source>
        <dbReference type="ARBA" id="ARBA00022741"/>
    </source>
</evidence>
<feature type="transmembrane region" description="Helical" evidence="10">
    <location>
        <begin position="450"/>
        <end position="469"/>
    </location>
</feature>
<dbReference type="PROSITE" id="PS50846">
    <property type="entry name" value="HMA_2"/>
    <property type="match status" value="1"/>
</dbReference>
<dbReference type="GO" id="GO:0016887">
    <property type="term" value="F:ATP hydrolysis activity"/>
    <property type="evidence" value="ECO:0007669"/>
    <property type="project" value="InterPro"/>
</dbReference>
<dbReference type="PANTHER" id="PTHR43520">
    <property type="entry name" value="ATP7, ISOFORM B"/>
    <property type="match status" value="1"/>
</dbReference>
<dbReference type="Gene3D" id="3.30.70.100">
    <property type="match status" value="1"/>
</dbReference>